<dbReference type="GO" id="GO:0000976">
    <property type="term" value="F:transcription cis-regulatory region binding"/>
    <property type="evidence" value="ECO:0007669"/>
    <property type="project" value="TreeGrafter"/>
</dbReference>
<protein>
    <submittedName>
        <fullName evidence="6">TetR family transcriptional regulator</fullName>
    </submittedName>
</protein>
<name>A0A0R2CI84_9LACO</name>
<keyword evidence="3" id="KW-0804">Transcription</keyword>
<dbReference type="PROSITE" id="PS50977">
    <property type="entry name" value="HTH_TETR_2"/>
    <property type="match status" value="1"/>
</dbReference>
<dbReference type="Gene3D" id="1.10.357.10">
    <property type="entry name" value="Tetracycline Repressor, domain 2"/>
    <property type="match status" value="1"/>
</dbReference>
<dbReference type="PRINTS" id="PR00455">
    <property type="entry name" value="HTHTETR"/>
</dbReference>
<dbReference type="STRING" id="1423729.FC80_GL001041"/>
<reference evidence="6 7" key="1">
    <citation type="journal article" date="2015" name="Genome Announc.">
        <title>Expanding the biotechnology potential of lactobacilli through comparative genomics of 213 strains and associated genera.</title>
        <authorList>
            <person name="Sun Z."/>
            <person name="Harris H.M."/>
            <person name="McCann A."/>
            <person name="Guo C."/>
            <person name="Argimon S."/>
            <person name="Zhang W."/>
            <person name="Yang X."/>
            <person name="Jeffery I.B."/>
            <person name="Cooney J.C."/>
            <person name="Kagawa T.F."/>
            <person name="Liu W."/>
            <person name="Song Y."/>
            <person name="Salvetti E."/>
            <person name="Wrobel A."/>
            <person name="Rasinkangas P."/>
            <person name="Parkhill J."/>
            <person name="Rea M.C."/>
            <person name="O'Sullivan O."/>
            <person name="Ritari J."/>
            <person name="Douillard F.P."/>
            <person name="Paul Ross R."/>
            <person name="Yang R."/>
            <person name="Briner A.E."/>
            <person name="Felis G.E."/>
            <person name="de Vos W.M."/>
            <person name="Barrangou R."/>
            <person name="Klaenhammer T.R."/>
            <person name="Caufield P.W."/>
            <person name="Cui Y."/>
            <person name="Zhang H."/>
            <person name="O'Toole P.W."/>
        </authorList>
    </citation>
    <scope>NUCLEOTIDE SEQUENCE [LARGE SCALE GENOMIC DNA]</scope>
    <source>
        <strain evidence="6 7">DSM 21116</strain>
    </source>
</reference>
<organism evidence="6 7">
    <name type="scientific">Liquorilactobacillus cacaonum DSM 21116</name>
    <dbReference type="NCBI Taxonomy" id="1423729"/>
    <lineage>
        <taxon>Bacteria</taxon>
        <taxon>Bacillati</taxon>
        <taxon>Bacillota</taxon>
        <taxon>Bacilli</taxon>
        <taxon>Lactobacillales</taxon>
        <taxon>Lactobacillaceae</taxon>
        <taxon>Liquorilactobacillus</taxon>
    </lineage>
</organism>
<dbReference type="GO" id="GO:0045892">
    <property type="term" value="P:negative regulation of DNA-templated transcription"/>
    <property type="evidence" value="ECO:0007669"/>
    <property type="project" value="UniProtKB-ARBA"/>
</dbReference>
<evidence type="ECO:0000256" key="1">
    <source>
        <dbReference type="ARBA" id="ARBA00023015"/>
    </source>
</evidence>
<dbReference type="FunFam" id="1.10.10.60:FF:000141">
    <property type="entry name" value="TetR family transcriptional regulator"/>
    <property type="match status" value="1"/>
</dbReference>
<feature type="DNA-binding region" description="H-T-H motif" evidence="4">
    <location>
        <begin position="38"/>
        <end position="57"/>
    </location>
</feature>
<keyword evidence="2 4" id="KW-0238">DNA-binding</keyword>
<keyword evidence="7" id="KW-1185">Reference proteome</keyword>
<keyword evidence="1" id="KW-0805">Transcription regulation</keyword>
<evidence type="ECO:0000256" key="2">
    <source>
        <dbReference type="ARBA" id="ARBA00023125"/>
    </source>
</evidence>
<dbReference type="AlphaFoldDB" id="A0A0R2CI84"/>
<dbReference type="InterPro" id="IPR009057">
    <property type="entry name" value="Homeodomain-like_sf"/>
</dbReference>
<dbReference type="Proteomes" id="UP000051131">
    <property type="component" value="Unassembled WGS sequence"/>
</dbReference>
<dbReference type="GO" id="GO:0003700">
    <property type="term" value="F:DNA-binding transcription factor activity"/>
    <property type="evidence" value="ECO:0007669"/>
    <property type="project" value="TreeGrafter"/>
</dbReference>
<dbReference type="Pfam" id="PF00440">
    <property type="entry name" value="TetR_N"/>
    <property type="match status" value="1"/>
</dbReference>
<gene>
    <name evidence="6" type="ORF">FC80_GL001041</name>
</gene>
<proteinExistence type="predicted"/>
<accession>A0A0R2CI84</accession>
<dbReference type="PANTHER" id="PTHR30055">
    <property type="entry name" value="HTH-TYPE TRANSCRIPTIONAL REGULATOR RUTR"/>
    <property type="match status" value="1"/>
</dbReference>
<evidence type="ECO:0000313" key="7">
    <source>
        <dbReference type="Proteomes" id="UP000051131"/>
    </source>
</evidence>
<evidence type="ECO:0000256" key="4">
    <source>
        <dbReference type="PROSITE-ProRule" id="PRU00335"/>
    </source>
</evidence>
<dbReference type="InterPro" id="IPR001647">
    <property type="entry name" value="HTH_TetR"/>
</dbReference>
<evidence type="ECO:0000259" key="5">
    <source>
        <dbReference type="PROSITE" id="PS50977"/>
    </source>
</evidence>
<dbReference type="EMBL" id="AYZE01000014">
    <property type="protein sequence ID" value="KRM91045.1"/>
    <property type="molecule type" value="Genomic_DNA"/>
</dbReference>
<dbReference type="InterPro" id="IPR050109">
    <property type="entry name" value="HTH-type_TetR-like_transc_reg"/>
</dbReference>
<comment type="caution">
    <text evidence="6">The sequence shown here is derived from an EMBL/GenBank/DDBJ whole genome shotgun (WGS) entry which is preliminary data.</text>
</comment>
<evidence type="ECO:0000256" key="3">
    <source>
        <dbReference type="ARBA" id="ARBA00023163"/>
    </source>
</evidence>
<dbReference type="PANTHER" id="PTHR30055:SF226">
    <property type="entry name" value="HTH-TYPE TRANSCRIPTIONAL REGULATOR PKSA"/>
    <property type="match status" value="1"/>
</dbReference>
<dbReference type="PATRIC" id="fig|1423729.3.peg.1055"/>
<feature type="domain" description="HTH tetR-type" evidence="5">
    <location>
        <begin position="15"/>
        <end position="75"/>
    </location>
</feature>
<dbReference type="SUPFAM" id="SSF46689">
    <property type="entry name" value="Homeodomain-like"/>
    <property type="match status" value="1"/>
</dbReference>
<sequence>MIFLGQVERRFEMRQLKKQDLLDAAQKLIFEQGFNKTNIDEIAKEAEFSKKTLYTYFNSKNEIYYLIMLRGYQKLLKAIQSQYQRDFSNNLYNRFESFWKIIKQCSQHDRGYLEAIHYFWQYNEKDQVDYQTGEYNQLKEELLDYIMEFFNDTDKNNKVKSELTWGFILSALTNKTHDEMVLQSCYELLCSMVEKKSV</sequence>
<evidence type="ECO:0000313" key="6">
    <source>
        <dbReference type="EMBL" id="KRM91045.1"/>
    </source>
</evidence>